<evidence type="ECO:0000313" key="2">
    <source>
        <dbReference type="EMBL" id="TCP01004.1"/>
    </source>
</evidence>
<dbReference type="EMBL" id="CP091507">
    <property type="protein sequence ID" value="UOO80044.1"/>
    <property type="molecule type" value="Genomic_DNA"/>
</dbReference>
<reference evidence="3" key="3">
    <citation type="journal article" date="2022" name="Res Sq">
        <title>Evolution of multicellular longitudinally dividing oral cavity symbionts (Neisseriaceae).</title>
        <authorList>
            <person name="Nyongesa S."/>
            <person name="Weber P."/>
            <person name="Bernet E."/>
            <person name="Pullido F."/>
            <person name="Nieckarz M."/>
            <person name="Delaby M."/>
            <person name="Nieves C."/>
            <person name="Viehboeck T."/>
            <person name="Krause N."/>
            <person name="Rivera-Millot A."/>
            <person name="Nakamura A."/>
            <person name="Vischer N."/>
            <person name="VanNieuwenhze M."/>
            <person name="Brun Y."/>
            <person name="Cava F."/>
            <person name="Bulgheresi S."/>
            <person name="Veyrier F."/>
        </authorList>
    </citation>
    <scope>NUCLEOTIDE SEQUENCE</scope>
    <source>
        <strain evidence="3">1258/02</strain>
    </source>
</reference>
<dbReference type="EMBL" id="SLXE01000034">
    <property type="protein sequence ID" value="TCP01004.1"/>
    <property type="molecule type" value="Genomic_DNA"/>
</dbReference>
<reference evidence="3" key="2">
    <citation type="submission" date="2021-12" db="EMBL/GenBank/DDBJ databases">
        <authorList>
            <person name="Veyrier F.J."/>
        </authorList>
    </citation>
    <scope>NUCLEOTIDE SEQUENCE</scope>
    <source>
        <strain evidence="3">1258/02</strain>
    </source>
</reference>
<accession>A0AAE9GW45</accession>
<protein>
    <submittedName>
        <fullName evidence="2">ABC transport system substrate-binding protein</fullName>
    </submittedName>
    <submittedName>
        <fullName evidence="3">ABC transporter substrate-binding protein</fullName>
    </submittedName>
</protein>
<dbReference type="RefSeq" id="WP_132954667.1">
    <property type="nucleotide sequence ID" value="NZ_CP091507.1"/>
</dbReference>
<dbReference type="PANTHER" id="PTHR35271:SF1">
    <property type="entry name" value="ABC TRANSPORTER, SUBSTRATE-BINDING LIPOPROTEIN"/>
    <property type="match status" value="1"/>
</dbReference>
<dbReference type="PROSITE" id="PS51257">
    <property type="entry name" value="PROKAR_LIPOPROTEIN"/>
    <property type="match status" value="1"/>
</dbReference>
<feature type="signal peptide" evidence="1">
    <location>
        <begin position="1"/>
        <end position="21"/>
    </location>
</feature>
<dbReference type="CDD" id="cd06325">
    <property type="entry name" value="PBP1_ABC_unchar_transporter"/>
    <property type="match status" value="1"/>
</dbReference>
<keyword evidence="1" id="KW-0732">Signal</keyword>
<sequence length="332" mass="34439">MRLTLSTLAAAALLSACSPSAQQNTADTAPAAVKTVAITQIVEHPALDASRKGIEAGLAEAGFKAGENLSIDYQNAQGSTATAGQIAKKFAADKPDAIVVISTPSAQSVVAATKSVPVVFNAIIDPVAAKLVPSMDAPSGTNVTGMSDYIPFEPQFELMQKLMPDLKRIGYVYSPGEINSTTTLERMKAFLAPKNIEVVAVAAPRTTDVGAAVRSLKGKVDLLYTSFDNGVVSAYEAVYKAGTEIKLPLVAADTGTVKRGAIAAYGPDFYDLGVQTGHMVARILKGEQPGSITPEHPKEGSLMVNPAAAAALGFTIPEAVLKEANEVVGEKP</sequence>
<evidence type="ECO:0000313" key="4">
    <source>
        <dbReference type="Proteomes" id="UP000294721"/>
    </source>
</evidence>
<reference evidence="2 4" key="1">
    <citation type="submission" date="2019-03" db="EMBL/GenBank/DDBJ databases">
        <title>Genomic Encyclopedia of Type Strains, Phase IV (KMG-IV): sequencing the most valuable type-strain genomes for metagenomic binning, comparative biology and taxonomic classification.</title>
        <authorList>
            <person name="Goeker M."/>
        </authorList>
    </citation>
    <scope>NUCLEOTIDE SEQUENCE [LARGE SCALE GENOMIC DNA]</scope>
    <source>
        <strain evidence="2 4">DSM 17474</strain>
    </source>
</reference>
<dbReference type="AlphaFoldDB" id="A0AAE9GW45"/>
<gene>
    <name evidence="2" type="ORF">EV680_1348</name>
    <name evidence="3" type="ORF">LVJ78_03240</name>
</gene>
<proteinExistence type="predicted"/>
<organism evidence="3 5">
    <name type="scientific">Uruburuella suis</name>
    <dbReference type="NCBI Taxonomy" id="252130"/>
    <lineage>
        <taxon>Bacteria</taxon>
        <taxon>Pseudomonadati</taxon>
        <taxon>Pseudomonadota</taxon>
        <taxon>Betaproteobacteria</taxon>
        <taxon>Neisseriales</taxon>
        <taxon>Neisseriaceae</taxon>
        <taxon>Uruburuella</taxon>
    </lineage>
</organism>
<dbReference type="KEGG" id="usu:LVJ78_03240"/>
<dbReference type="Proteomes" id="UP000829756">
    <property type="component" value="Chromosome"/>
</dbReference>
<name>A0AAE9GW45_9NEIS</name>
<dbReference type="InterPro" id="IPR007487">
    <property type="entry name" value="ABC_transpt-TYRBP-like"/>
</dbReference>
<dbReference type="Pfam" id="PF04392">
    <property type="entry name" value="ABC_sub_bind"/>
    <property type="match status" value="1"/>
</dbReference>
<evidence type="ECO:0000313" key="5">
    <source>
        <dbReference type="Proteomes" id="UP000829756"/>
    </source>
</evidence>
<dbReference type="PANTHER" id="PTHR35271">
    <property type="entry name" value="ABC TRANSPORTER, SUBSTRATE-BINDING LIPOPROTEIN-RELATED"/>
    <property type="match status" value="1"/>
</dbReference>
<evidence type="ECO:0000313" key="3">
    <source>
        <dbReference type="EMBL" id="UOO80044.1"/>
    </source>
</evidence>
<keyword evidence="4" id="KW-1185">Reference proteome</keyword>
<dbReference type="InterPro" id="IPR028082">
    <property type="entry name" value="Peripla_BP_I"/>
</dbReference>
<evidence type="ECO:0000256" key="1">
    <source>
        <dbReference type="SAM" id="SignalP"/>
    </source>
</evidence>
<dbReference type="Proteomes" id="UP000294721">
    <property type="component" value="Unassembled WGS sequence"/>
</dbReference>
<dbReference type="SUPFAM" id="SSF53822">
    <property type="entry name" value="Periplasmic binding protein-like I"/>
    <property type="match status" value="1"/>
</dbReference>
<feature type="chain" id="PRO_5041998206" evidence="1">
    <location>
        <begin position="22"/>
        <end position="332"/>
    </location>
</feature>
<dbReference type="Gene3D" id="3.40.50.2300">
    <property type="match status" value="2"/>
</dbReference>